<dbReference type="InterPro" id="IPR052716">
    <property type="entry name" value="MOSC_domain"/>
</dbReference>
<evidence type="ECO:0000313" key="2">
    <source>
        <dbReference type="EMBL" id="MXU65321.1"/>
    </source>
</evidence>
<evidence type="ECO:0000259" key="1">
    <source>
        <dbReference type="PROSITE" id="PS51340"/>
    </source>
</evidence>
<reference evidence="2 3" key="1">
    <citation type="submission" date="2019-12" db="EMBL/GenBank/DDBJ databases">
        <title>Strain KN286 was isolated from seawater, which was collected from Caroline Seamount in the tropical western Pacific.</title>
        <authorList>
            <person name="Wang Q."/>
        </authorList>
    </citation>
    <scope>NUCLEOTIDE SEQUENCE [LARGE SCALE GENOMIC DNA]</scope>
    <source>
        <strain evidence="2 3">KN286</strain>
    </source>
</reference>
<dbReference type="Pfam" id="PF03473">
    <property type="entry name" value="MOSC"/>
    <property type="match status" value="1"/>
</dbReference>
<dbReference type="SUPFAM" id="SSF50800">
    <property type="entry name" value="PK beta-barrel domain-like"/>
    <property type="match status" value="1"/>
</dbReference>
<evidence type="ECO:0000313" key="3">
    <source>
        <dbReference type="Proteomes" id="UP000436016"/>
    </source>
</evidence>
<sequence>MPIVSPTDITGTVDWLGLVADREVTLCADPVTEVEVTYAGFTGEYHGGLTRGSCSRVLAQYPERGTEIRNTRQITILSAEELADIAAAMELESVNPEWVGANLVLRGIPDLTQMPPASRLVFEGGVTITVDVENGPCQFPAQVIEKIHPGHGKRFKSAAEGRRGVTAWVEREGRITLGETVRLHVPPQRIYRHAAQG</sequence>
<organism evidence="2 3">
    <name type="scientific">Oceanomicrobium pacificus</name>
    <dbReference type="NCBI Taxonomy" id="2692916"/>
    <lineage>
        <taxon>Bacteria</taxon>
        <taxon>Pseudomonadati</taxon>
        <taxon>Pseudomonadota</taxon>
        <taxon>Alphaproteobacteria</taxon>
        <taxon>Rhodobacterales</taxon>
        <taxon>Paracoccaceae</taxon>
        <taxon>Oceanomicrobium</taxon>
    </lineage>
</organism>
<dbReference type="GO" id="GO:0030151">
    <property type="term" value="F:molybdenum ion binding"/>
    <property type="evidence" value="ECO:0007669"/>
    <property type="project" value="InterPro"/>
</dbReference>
<dbReference type="PANTHER" id="PTHR36930:SF1">
    <property type="entry name" value="MOSC DOMAIN-CONTAINING PROTEIN"/>
    <property type="match status" value="1"/>
</dbReference>
<dbReference type="GO" id="GO:0003824">
    <property type="term" value="F:catalytic activity"/>
    <property type="evidence" value="ECO:0007669"/>
    <property type="project" value="InterPro"/>
</dbReference>
<accession>A0A6B0U2V7</accession>
<dbReference type="PANTHER" id="PTHR36930">
    <property type="entry name" value="METAL-SULFUR CLUSTER BIOSYNTHESIS PROTEINS YUAD-RELATED"/>
    <property type="match status" value="1"/>
</dbReference>
<dbReference type="InterPro" id="IPR011037">
    <property type="entry name" value="Pyrv_Knase-like_insert_dom_sf"/>
</dbReference>
<dbReference type="EMBL" id="WUWG01000003">
    <property type="protein sequence ID" value="MXU65321.1"/>
    <property type="molecule type" value="Genomic_DNA"/>
</dbReference>
<dbReference type="RefSeq" id="WP_160853693.1">
    <property type="nucleotide sequence ID" value="NZ_WUWG01000003.1"/>
</dbReference>
<feature type="domain" description="MOSC" evidence="1">
    <location>
        <begin position="28"/>
        <end position="184"/>
    </location>
</feature>
<dbReference type="Proteomes" id="UP000436016">
    <property type="component" value="Unassembled WGS sequence"/>
</dbReference>
<dbReference type="GO" id="GO:0030170">
    <property type="term" value="F:pyridoxal phosphate binding"/>
    <property type="evidence" value="ECO:0007669"/>
    <property type="project" value="InterPro"/>
</dbReference>
<dbReference type="InterPro" id="IPR005302">
    <property type="entry name" value="MoCF_Sase_C"/>
</dbReference>
<dbReference type="AlphaFoldDB" id="A0A6B0U2V7"/>
<keyword evidence="3" id="KW-1185">Reference proteome</keyword>
<gene>
    <name evidence="2" type="ORF">GSH16_07660</name>
</gene>
<dbReference type="Gene3D" id="2.40.33.20">
    <property type="entry name" value="PK beta-barrel domain-like"/>
    <property type="match status" value="1"/>
</dbReference>
<comment type="caution">
    <text evidence="2">The sequence shown here is derived from an EMBL/GenBank/DDBJ whole genome shotgun (WGS) entry which is preliminary data.</text>
</comment>
<dbReference type="PROSITE" id="PS51340">
    <property type="entry name" value="MOSC"/>
    <property type="match status" value="1"/>
</dbReference>
<name>A0A6B0U2V7_9RHOB</name>
<protein>
    <submittedName>
        <fullName evidence="2">MOSC domain-containing protein</fullName>
    </submittedName>
</protein>
<proteinExistence type="predicted"/>